<accession>A0A2P5E5R5</accession>
<dbReference type="Proteomes" id="UP000237000">
    <property type="component" value="Unassembled WGS sequence"/>
</dbReference>
<reference evidence="2" key="1">
    <citation type="submission" date="2016-06" db="EMBL/GenBank/DDBJ databases">
        <title>Parallel loss of symbiosis genes in relatives of nitrogen-fixing non-legume Parasponia.</title>
        <authorList>
            <person name="Van Velzen R."/>
            <person name="Holmer R."/>
            <person name="Bu F."/>
            <person name="Rutten L."/>
            <person name="Van Zeijl A."/>
            <person name="Liu W."/>
            <person name="Santuari L."/>
            <person name="Cao Q."/>
            <person name="Sharma T."/>
            <person name="Shen D."/>
            <person name="Roswanjaya Y."/>
            <person name="Wardhani T."/>
            <person name="Kalhor M.S."/>
            <person name="Jansen J."/>
            <person name="Van den Hoogen J."/>
            <person name="Gungor B."/>
            <person name="Hartog M."/>
            <person name="Hontelez J."/>
            <person name="Verver J."/>
            <person name="Yang W.-C."/>
            <person name="Schijlen E."/>
            <person name="Repin R."/>
            <person name="Schilthuizen M."/>
            <person name="Schranz E."/>
            <person name="Heidstra R."/>
            <person name="Miyata K."/>
            <person name="Fedorova E."/>
            <person name="Kohlen W."/>
            <person name="Bisseling T."/>
            <person name="Smit S."/>
            <person name="Geurts R."/>
        </authorList>
    </citation>
    <scope>NUCLEOTIDE SEQUENCE [LARGE SCALE GENOMIC DNA]</scope>
    <source>
        <strain evidence="2">cv. RG33-2</strain>
    </source>
</reference>
<sequence length="26" mass="2789">MVGSATPCYFKMNTNNAFFEDSGIGS</sequence>
<organism evidence="1 2">
    <name type="scientific">Trema orientale</name>
    <name type="common">Charcoal tree</name>
    <name type="synonym">Celtis orientalis</name>
    <dbReference type="NCBI Taxonomy" id="63057"/>
    <lineage>
        <taxon>Eukaryota</taxon>
        <taxon>Viridiplantae</taxon>
        <taxon>Streptophyta</taxon>
        <taxon>Embryophyta</taxon>
        <taxon>Tracheophyta</taxon>
        <taxon>Spermatophyta</taxon>
        <taxon>Magnoliopsida</taxon>
        <taxon>eudicotyledons</taxon>
        <taxon>Gunneridae</taxon>
        <taxon>Pentapetalae</taxon>
        <taxon>rosids</taxon>
        <taxon>fabids</taxon>
        <taxon>Rosales</taxon>
        <taxon>Cannabaceae</taxon>
        <taxon>Trema</taxon>
    </lineage>
</organism>
<gene>
    <name evidence="1" type="ORF">TorRG33x02_233360</name>
</gene>
<dbReference type="EMBL" id="JXTC01000230">
    <property type="protein sequence ID" value="PON80840.1"/>
    <property type="molecule type" value="Genomic_DNA"/>
</dbReference>
<name>A0A2P5E5R5_TREOI</name>
<comment type="caution">
    <text evidence="1">The sequence shown here is derived from an EMBL/GenBank/DDBJ whole genome shotgun (WGS) entry which is preliminary data.</text>
</comment>
<proteinExistence type="predicted"/>
<protein>
    <submittedName>
        <fullName evidence="1">Uncharacterized protein</fullName>
    </submittedName>
</protein>
<dbReference type="InParanoid" id="A0A2P5E5R5"/>
<dbReference type="AlphaFoldDB" id="A0A2P5E5R5"/>
<keyword evidence="2" id="KW-1185">Reference proteome</keyword>
<evidence type="ECO:0000313" key="2">
    <source>
        <dbReference type="Proteomes" id="UP000237000"/>
    </source>
</evidence>
<evidence type="ECO:0000313" key="1">
    <source>
        <dbReference type="EMBL" id="PON80840.1"/>
    </source>
</evidence>